<gene>
    <name evidence="1" type="ORF">FA14DRAFT_72320</name>
</gene>
<accession>A0A316VEK5</accession>
<dbReference type="RefSeq" id="XP_025354723.1">
    <property type="nucleotide sequence ID" value="XM_025502768.1"/>
</dbReference>
<dbReference type="EMBL" id="KZ819604">
    <property type="protein sequence ID" value="PWN34421.1"/>
    <property type="molecule type" value="Genomic_DNA"/>
</dbReference>
<dbReference type="PANTHER" id="PTHR41813">
    <property type="entry name" value="REGULATOR PAB1642, PUTATIVE (AFU_ORTHOLOGUE AFUA_3G11955)-RELATED"/>
    <property type="match status" value="1"/>
</dbReference>
<dbReference type="OrthoDB" id="37730at2759"/>
<evidence type="ECO:0000313" key="2">
    <source>
        <dbReference type="Proteomes" id="UP000245771"/>
    </source>
</evidence>
<dbReference type="CDD" id="cd19357">
    <property type="entry name" value="TenA_E_At3g16990-like"/>
    <property type="match status" value="1"/>
</dbReference>
<dbReference type="Gene3D" id="1.20.910.10">
    <property type="entry name" value="Heme oxygenase-like"/>
    <property type="match status" value="1"/>
</dbReference>
<dbReference type="PANTHER" id="PTHR41813:SF2">
    <property type="entry name" value="REGULATOR PAB1642, PUTATIVE (AFU_ORTHOLOGUE AFUA_3G11955)-RELATED"/>
    <property type="match status" value="1"/>
</dbReference>
<evidence type="ECO:0000313" key="1">
    <source>
        <dbReference type="EMBL" id="PWN34421.1"/>
    </source>
</evidence>
<dbReference type="STRING" id="1280837.A0A316VEK5"/>
<name>A0A316VEK5_9BASI</name>
<keyword evidence="2" id="KW-1185">Reference proteome</keyword>
<organism evidence="1 2">
    <name type="scientific">Meira miltonrushii</name>
    <dbReference type="NCBI Taxonomy" id="1280837"/>
    <lineage>
        <taxon>Eukaryota</taxon>
        <taxon>Fungi</taxon>
        <taxon>Dikarya</taxon>
        <taxon>Basidiomycota</taxon>
        <taxon>Ustilaginomycotina</taxon>
        <taxon>Exobasidiomycetes</taxon>
        <taxon>Exobasidiales</taxon>
        <taxon>Brachybasidiaceae</taxon>
        <taxon>Meira</taxon>
    </lineage>
</organism>
<dbReference type="InterPro" id="IPR053261">
    <property type="entry name" value="Polyketide-peptide_reg"/>
</dbReference>
<protein>
    <submittedName>
        <fullName evidence="1">Heme oxygenase-like protein</fullName>
    </submittedName>
</protein>
<dbReference type="AlphaFoldDB" id="A0A316VEK5"/>
<dbReference type="InParanoid" id="A0A316VEK5"/>
<proteinExistence type="predicted"/>
<dbReference type="SUPFAM" id="SSF48613">
    <property type="entry name" value="Heme oxygenase-like"/>
    <property type="match status" value="1"/>
</dbReference>
<dbReference type="Proteomes" id="UP000245771">
    <property type="component" value="Unassembled WGS sequence"/>
</dbReference>
<dbReference type="InterPro" id="IPR016084">
    <property type="entry name" value="Haem_Oase-like_multi-hlx"/>
</dbReference>
<sequence length="267" mass="29375">MVSGSLTEALLSLPNTSESYKRATQHPFLQRAGTLSLSTDSLQRWLTQDRLYALVGYSAFLGTLIAKLPAPIVGPSSSEGILHRRRLSVLAGAMANIDREVGFFEQVAKDNGLDLAAKSKPTAAQNEVDSHPQTSPGSSLVDLGLLNNITRGYIDFMVSTASRGTFEEGLVLLWAMEKMYLDAWTYASKHLKSEALSSKANQQPGPAKALLQLIPNWSSAEFAQFVKDIGELIDGLDVKIDSDLGKRLQEVWIVTLWYEERFWQAGE</sequence>
<reference evidence="1 2" key="1">
    <citation type="journal article" date="2018" name="Mol. Biol. Evol.">
        <title>Broad Genomic Sampling Reveals a Smut Pathogenic Ancestry of the Fungal Clade Ustilaginomycotina.</title>
        <authorList>
            <person name="Kijpornyongpan T."/>
            <person name="Mondo S.J."/>
            <person name="Barry K."/>
            <person name="Sandor L."/>
            <person name="Lee J."/>
            <person name="Lipzen A."/>
            <person name="Pangilinan J."/>
            <person name="LaButti K."/>
            <person name="Hainaut M."/>
            <person name="Henrissat B."/>
            <person name="Grigoriev I.V."/>
            <person name="Spatafora J.W."/>
            <person name="Aime M.C."/>
        </authorList>
    </citation>
    <scope>NUCLEOTIDE SEQUENCE [LARGE SCALE GENOMIC DNA]</scope>
    <source>
        <strain evidence="1 2">MCA 3882</strain>
    </source>
</reference>
<dbReference type="GeneID" id="37024549"/>